<organism evidence="1 2">
    <name type="scientific">Panagrolaimus davidi</name>
    <dbReference type="NCBI Taxonomy" id="227884"/>
    <lineage>
        <taxon>Eukaryota</taxon>
        <taxon>Metazoa</taxon>
        <taxon>Ecdysozoa</taxon>
        <taxon>Nematoda</taxon>
        <taxon>Chromadorea</taxon>
        <taxon>Rhabditida</taxon>
        <taxon>Tylenchina</taxon>
        <taxon>Panagrolaimomorpha</taxon>
        <taxon>Panagrolaimoidea</taxon>
        <taxon>Panagrolaimidae</taxon>
        <taxon>Panagrolaimus</taxon>
    </lineage>
</organism>
<dbReference type="Proteomes" id="UP000887578">
    <property type="component" value="Unplaced"/>
</dbReference>
<reference evidence="2" key="1">
    <citation type="submission" date="2022-11" db="UniProtKB">
        <authorList>
            <consortium name="WormBaseParasite"/>
        </authorList>
    </citation>
    <scope>IDENTIFICATION</scope>
</reference>
<dbReference type="AlphaFoldDB" id="A0A914QVN6"/>
<protein>
    <submittedName>
        <fullName evidence="2">Uncharacterized protein</fullName>
    </submittedName>
</protein>
<evidence type="ECO:0000313" key="2">
    <source>
        <dbReference type="WBParaSite" id="PDA_v2.g5901.t1"/>
    </source>
</evidence>
<evidence type="ECO:0000313" key="1">
    <source>
        <dbReference type="Proteomes" id="UP000887578"/>
    </source>
</evidence>
<sequence>MVKTCQYFFVKNQIIIIPYLFSNGEWRIRRLPYNLTKYNCKYWITDEIGASAHGLVNQNIFSPIIPKFYRCDVKSLSLSDLIISFNDLSLIISSAELIRFTNVIVKHMDSTDVPLEDIIAIAINAKFVEITKPTITPKTMKELTQLPNFTKLRFFDLYSLSEVSDIDAFYSYMKKNLHTKFLLKFDEQISEGFKNRIETIVDEILETKEFDYEPPVIYFTGIDIQRFEKLCQTYFSH</sequence>
<dbReference type="WBParaSite" id="PDA_v2.g5901.t1">
    <property type="protein sequence ID" value="PDA_v2.g5901.t1"/>
    <property type="gene ID" value="PDA_v2.g5901"/>
</dbReference>
<name>A0A914QVN6_9BILA</name>
<proteinExistence type="predicted"/>
<accession>A0A914QVN6</accession>
<keyword evidence="1" id="KW-1185">Reference proteome</keyword>